<dbReference type="PANTHER" id="PTHR13115">
    <property type="entry name" value="RNA POLYMERASE-ASSOCIATED PROTEIN RTF1 HOMOLOG"/>
    <property type="match status" value="1"/>
</dbReference>
<feature type="compositionally biased region" description="Acidic residues" evidence="5">
    <location>
        <begin position="1"/>
        <end position="23"/>
    </location>
</feature>
<feature type="region of interest" description="Disordered" evidence="5">
    <location>
        <begin position="105"/>
        <end position="203"/>
    </location>
</feature>
<keyword evidence="2" id="KW-0805">Transcription regulation</keyword>
<keyword evidence="4" id="KW-0539">Nucleus</keyword>
<dbReference type="Gene3D" id="3.90.70.200">
    <property type="entry name" value="Plus-3 domain"/>
    <property type="match status" value="1"/>
</dbReference>
<organism evidence="7 8">
    <name type="scientific">Sporormia fimetaria CBS 119925</name>
    <dbReference type="NCBI Taxonomy" id="1340428"/>
    <lineage>
        <taxon>Eukaryota</taxon>
        <taxon>Fungi</taxon>
        <taxon>Dikarya</taxon>
        <taxon>Ascomycota</taxon>
        <taxon>Pezizomycotina</taxon>
        <taxon>Dothideomycetes</taxon>
        <taxon>Pleosporomycetidae</taxon>
        <taxon>Pleosporales</taxon>
        <taxon>Sporormiaceae</taxon>
        <taxon>Sporormia</taxon>
    </lineage>
</organism>
<dbReference type="Pfam" id="PF03126">
    <property type="entry name" value="Plus-3"/>
    <property type="match status" value="1"/>
</dbReference>
<dbReference type="OrthoDB" id="166375at2759"/>
<dbReference type="SUPFAM" id="SSF159042">
    <property type="entry name" value="Plus3-like"/>
    <property type="match status" value="1"/>
</dbReference>
<reference evidence="7" key="1">
    <citation type="journal article" date="2020" name="Stud. Mycol.">
        <title>101 Dothideomycetes genomes: a test case for predicting lifestyles and emergence of pathogens.</title>
        <authorList>
            <person name="Haridas S."/>
            <person name="Albert R."/>
            <person name="Binder M."/>
            <person name="Bloem J."/>
            <person name="Labutti K."/>
            <person name="Salamov A."/>
            <person name="Andreopoulos B."/>
            <person name="Baker S."/>
            <person name="Barry K."/>
            <person name="Bills G."/>
            <person name="Bluhm B."/>
            <person name="Cannon C."/>
            <person name="Castanera R."/>
            <person name="Culley D."/>
            <person name="Daum C."/>
            <person name="Ezra D."/>
            <person name="Gonzalez J."/>
            <person name="Henrissat B."/>
            <person name="Kuo A."/>
            <person name="Liang C."/>
            <person name="Lipzen A."/>
            <person name="Lutzoni F."/>
            <person name="Magnuson J."/>
            <person name="Mondo S."/>
            <person name="Nolan M."/>
            <person name="Ohm R."/>
            <person name="Pangilinan J."/>
            <person name="Park H.-J."/>
            <person name="Ramirez L."/>
            <person name="Alfaro M."/>
            <person name="Sun H."/>
            <person name="Tritt A."/>
            <person name="Yoshinaga Y."/>
            <person name="Zwiers L.-H."/>
            <person name="Turgeon B."/>
            <person name="Goodwin S."/>
            <person name="Spatafora J."/>
            <person name="Crous P."/>
            <person name="Grigoriev I."/>
        </authorList>
    </citation>
    <scope>NUCLEOTIDE SEQUENCE</scope>
    <source>
        <strain evidence="7">CBS 119925</strain>
    </source>
</reference>
<evidence type="ECO:0000313" key="7">
    <source>
        <dbReference type="EMBL" id="KAF2749598.1"/>
    </source>
</evidence>
<evidence type="ECO:0000259" key="6">
    <source>
        <dbReference type="PROSITE" id="PS51360"/>
    </source>
</evidence>
<protein>
    <recommendedName>
        <fullName evidence="6">Plus3 domain-containing protein</fullName>
    </recommendedName>
</protein>
<dbReference type="PANTHER" id="PTHR13115:SF8">
    <property type="entry name" value="RNA POLYMERASE-ASSOCIATED PROTEIN RTF1 HOMOLOG"/>
    <property type="match status" value="1"/>
</dbReference>
<evidence type="ECO:0000256" key="2">
    <source>
        <dbReference type="ARBA" id="ARBA00023015"/>
    </source>
</evidence>
<feature type="compositionally biased region" description="Basic and acidic residues" evidence="5">
    <location>
        <begin position="416"/>
        <end position="443"/>
    </location>
</feature>
<dbReference type="GO" id="GO:0003677">
    <property type="term" value="F:DNA binding"/>
    <property type="evidence" value="ECO:0007669"/>
    <property type="project" value="InterPro"/>
</dbReference>
<sequence length="505" mass="57851">MATLEDELFAMVADDDGEVEEGEASSAPPSPNSLGSDAMEESDSEADNDDNFDPSKDDELNPYPLEGKYKDAADKAYVLGLSLLEREALLGERIEEQNKLRFQAELKQRVQQSTHGAGDRKRKATSSEPDDSQRRSIRQKVKPAANNKLEQYKRNRAEQHQQRQRNDDRRNGRRRSSSVRSLSDVDADGESEVEYTDYPETARRDNPAELKHLDYVRLSRGFFSEHCFTPGLDDACIGAYVRMAAGQDSQKRIIYKMAQIKGFETGKPYVMEGRHGKKFGTNIYIVAHYGHAKKNIQMVQCSNDHFKESEFDSYRRSLEDANMRFPTESTLRKKFDDINRLVHHTWTDAEISEAMKKKREFDDILHPKSEDQRPKIATQTQLVNQRIAENNRKFQRNEAERIRQVQAEARKRAHKERMAELRRAQKEEEERRKAEAEKAEVEAQKSAAAADDDLFGDDGADGELPKTEAAPKAEKKEKPMGLPTFRKPKLEEDIYASMDVADIEI</sequence>
<gene>
    <name evidence="7" type="ORF">M011DRAFT_518103</name>
</gene>
<evidence type="ECO:0000256" key="4">
    <source>
        <dbReference type="ARBA" id="ARBA00023242"/>
    </source>
</evidence>
<comment type="subcellular location">
    <subcellularLocation>
        <location evidence="1">Nucleus</location>
    </subcellularLocation>
</comment>
<feature type="compositionally biased region" description="Acidic residues" evidence="5">
    <location>
        <begin position="38"/>
        <end position="52"/>
    </location>
</feature>
<feature type="compositionally biased region" description="Acidic residues" evidence="5">
    <location>
        <begin position="185"/>
        <end position="197"/>
    </location>
</feature>
<dbReference type="SMART" id="SM00719">
    <property type="entry name" value="Plus3"/>
    <property type="match status" value="1"/>
</dbReference>
<dbReference type="GO" id="GO:1990269">
    <property type="term" value="F:RNA polymerase II C-terminal domain phosphoserine binding"/>
    <property type="evidence" value="ECO:0007669"/>
    <property type="project" value="TreeGrafter"/>
</dbReference>
<evidence type="ECO:0000256" key="1">
    <source>
        <dbReference type="ARBA" id="ARBA00004123"/>
    </source>
</evidence>
<dbReference type="Proteomes" id="UP000799440">
    <property type="component" value="Unassembled WGS sequence"/>
</dbReference>
<keyword evidence="8" id="KW-1185">Reference proteome</keyword>
<feature type="compositionally biased region" description="Acidic residues" evidence="5">
    <location>
        <begin position="450"/>
        <end position="461"/>
    </location>
</feature>
<feature type="region of interest" description="Disordered" evidence="5">
    <location>
        <begin position="406"/>
        <end position="485"/>
    </location>
</feature>
<feature type="compositionally biased region" description="Basic and acidic residues" evidence="5">
    <location>
        <begin position="150"/>
        <end position="170"/>
    </location>
</feature>
<proteinExistence type="predicted"/>
<evidence type="ECO:0000313" key="8">
    <source>
        <dbReference type="Proteomes" id="UP000799440"/>
    </source>
</evidence>
<feature type="domain" description="Plus3" evidence="6">
    <location>
        <begin position="207"/>
        <end position="343"/>
    </location>
</feature>
<dbReference type="InterPro" id="IPR036128">
    <property type="entry name" value="Plus3-like_sf"/>
</dbReference>
<name>A0A6A6VG66_9PLEO</name>
<dbReference type="EMBL" id="MU006566">
    <property type="protein sequence ID" value="KAF2749598.1"/>
    <property type="molecule type" value="Genomic_DNA"/>
</dbReference>
<dbReference type="GO" id="GO:0016593">
    <property type="term" value="C:Cdc73/Paf1 complex"/>
    <property type="evidence" value="ECO:0007669"/>
    <property type="project" value="TreeGrafter"/>
</dbReference>
<keyword evidence="3" id="KW-0804">Transcription</keyword>
<dbReference type="AlphaFoldDB" id="A0A6A6VG66"/>
<evidence type="ECO:0000256" key="5">
    <source>
        <dbReference type="SAM" id="MobiDB-lite"/>
    </source>
</evidence>
<dbReference type="InterPro" id="IPR004343">
    <property type="entry name" value="Plus-3_dom"/>
</dbReference>
<accession>A0A6A6VG66</accession>
<dbReference type="PROSITE" id="PS51360">
    <property type="entry name" value="PLUS3"/>
    <property type="match status" value="1"/>
</dbReference>
<feature type="compositionally biased region" description="Basic and acidic residues" evidence="5">
    <location>
        <begin position="463"/>
        <end position="479"/>
    </location>
</feature>
<feature type="region of interest" description="Disordered" evidence="5">
    <location>
        <begin position="1"/>
        <end position="71"/>
    </location>
</feature>
<evidence type="ECO:0000256" key="3">
    <source>
        <dbReference type="ARBA" id="ARBA00023163"/>
    </source>
</evidence>